<reference evidence="1" key="1">
    <citation type="submission" date="2021-01" db="EMBL/GenBank/DDBJ databases">
        <authorList>
            <consortium name="Genoscope - CEA"/>
            <person name="William W."/>
        </authorList>
    </citation>
    <scope>NUCLEOTIDE SEQUENCE</scope>
</reference>
<sequence>MIFQQEEKILQYKDGSEYLRESIANWRYLYGVMEQKTMSLIQEQLKQICI</sequence>
<evidence type="ECO:0000313" key="1">
    <source>
        <dbReference type="EMBL" id="CAD8165089.1"/>
    </source>
</evidence>
<dbReference type="Proteomes" id="UP000683925">
    <property type="component" value="Unassembled WGS sequence"/>
</dbReference>
<dbReference type="AlphaFoldDB" id="A0A8S1UN10"/>
<comment type="caution">
    <text evidence="1">The sequence shown here is derived from an EMBL/GenBank/DDBJ whole genome shotgun (WGS) entry which is preliminary data.</text>
</comment>
<name>A0A8S1UN10_PAROT</name>
<proteinExistence type="predicted"/>
<evidence type="ECO:0000313" key="2">
    <source>
        <dbReference type="Proteomes" id="UP000683925"/>
    </source>
</evidence>
<keyword evidence="2" id="KW-1185">Reference proteome</keyword>
<gene>
    <name evidence="1" type="ORF">POCTA_138.1.T0460110</name>
</gene>
<dbReference type="EMBL" id="CAJJDP010000046">
    <property type="protein sequence ID" value="CAD8165089.1"/>
    <property type="molecule type" value="Genomic_DNA"/>
</dbReference>
<protein>
    <submittedName>
        <fullName evidence="1">Uncharacterized protein</fullName>
    </submittedName>
</protein>
<accession>A0A8S1UN10</accession>
<organism evidence="1 2">
    <name type="scientific">Paramecium octaurelia</name>
    <dbReference type="NCBI Taxonomy" id="43137"/>
    <lineage>
        <taxon>Eukaryota</taxon>
        <taxon>Sar</taxon>
        <taxon>Alveolata</taxon>
        <taxon>Ciliophora</taxon>
        <taxon>Intramacronucleata</taxon>
        <taxon>Oligohymenophorea</taxon>
        <taxon>Peniculida</taxon>
        <taxon>Parameciidae</taxon>
        <taxon>Paramecium</taxon>
    </lineage>
</organism>